<evidence type="ECO:0000313" key="2">
    <source>
        <dbReference type="EMBL" id="KIK63541.1"/>
    </source>
</evidence>
<gene>
    <name evidence="2" type="ORF">GYMLUDRAFT_162767</name>
</gene>
<dbReference type="OrthoDB" id="2642524at2759"/>
<feature type="transmembrane region" description="Helical" evidence="1">
    <location>
        <begin position="154"/>
        <end position="175"/>
    </location>
</feature>
<dbReference type="Proteomes" id="UP000053593">
    <property type="component" value="Unassembled WGS sequence"/>
</dbReference>
<name>A0A0D0C628_9AGAR</name>
<feature type="transmembrane region" description="Helical" evidence="1">
    <location>
        <begin position="45"/>
        <end position="63"/>
    </location>
</feature>
<evidence type="ECO:0000313" key="3">
    <source>
        <dbReference type="Proteomes" id="UP000053593"/>
    </source>
</evidence>
<keyword evidence="1" id="KW-1133">Transmembrane helix</keyword>
<feature type="transmembrane region" description="Helical" evidence="1">
    <location>
        <begin position="95"/>
        <end position="115"/>
    </location>
</feature>
<keyword evidence="1" id="KW-0812">Transmembrane</keyword>
<dbReference type="AlphaFoldDB" id="A0A0D0C628"/>
<organism evidence="2 3">
    <name type="scientific">Collybiopsis luxurians FD-317 M1</name>
    <dbReference type="NCBI Taxonomy" id="944289"/>
    <lineage>
        <taxon>Eukaryota</taxon>
        <taxon>Fungi</taxon>
        <taxon>Dikarya</taxon>
        <taxon>Basidiomycota</taxon>
        <taxon>Agaricomycotina</taxon>
        <taxon>Agaricomycetes</taxon>
        <taxon>Agaricomycetidae</taxon>
        <taxon>Agaricales</taxon>
        <taxon>Marasmiineae</taxon>
        <taxon>Omphalotaceae</taxon>
        <taxon>Collybiopsis</taxon>
        <taxon>Collybiopsis luxurians</taxon>
    </lineage>
</organism>
<keyword evidence="3" id="KW-1185">Reference proteome</keyword>
<feature type="transmembrane region" description="Helical" evidence="1">
    <location>
        <begin position="206"/>
        <end position="229"/>
    </location>
</feature>
<accession>A0A0D0C628</accession>
<feature type="non-terminal residue" evidence="2">
    <location>
        <position position="1"/>
    </location>
</feature>
<dbReference type="EMBL" id="KN834763">
    <property type="protein sequence ID" value="KIK63541.1"/>
    <property type="molecule type" value="Genomic_DNA"/>
</dbReference>
<evidence type="ECO:0000256" key="1">
    <source>
        <dbReference type="SAM" id="Phobius"/>
    </source>
</evidence>
<protein>
    <submittedName>
        <fullName evidence="2">Uncharacterized protein</fullName>
    </submittedName>
</protein>
<reference evidence="2 3" key="1">
    <citation type="submission" date="2014-04" db="EMBL/GenBank/DDBJ databases">
        <title>Evolutionary Origins and Diversification of the Mycorrhizal Mutualists.</title>
        <authorList>
            <consortium name="DOE Joint Genome Institute"/>
            <consortium name="Mycorrhizal Genomics Consortium"/>
            <person name="Kohler A."/>
            <person name="Kuo A."/>
            <person name="Nagy L.G."/>
            <person name="Floudas D."/>
            <person name="Copeland A."/>
            <person name="Barry K.W."/>
            <person name="Cichocki N."/>
            <person name="Veneault-Fourrey C."/>
            <person name="LaButti K."/>
            <person name="Lindquist E.A."/>
            <person name="Lipzen A."/>
            <person name="Lundell T."/>
            <person name="Morin E."/>
            <person name="Murat C."/>
            <person name="Riley R."/>
            <person name="Ohm R."/>
            <person name="Sun H."/>
            <person name="Tunlid A."/>
            <person name="Henrissat B."/>
            <person name="Grigoriev I.V."/>
            <person name="Hibbett D.S."/>
            <person name="Martin F."/>
        </authorList>
    </citation>
    <scope>NUCLEOTIDE SEQUENCE [LARGE SCALE GENOMIC DNA]</scope>
    <source>
        <strain evidence="2 3">FD-317 M1</strain>
    </source>
</reference>
<sequence>ERALGGFTIYKELKIAEYAELSLAPAHRNLQYEQIHQRLQDEWKYIGTVLIGLVGFNGTIFALSPSPNAATTPHALSCTVFSSSLLTIDMCTRPAASLSMLAAMAGLFCDCYFWFRYCGTNVETFLVSSKQILGAYSISQIGRQWQYFALSARIPALCMLFSIICLCVFFFLVALASVPHAVLWIICVLVAIGMCLRHLVSLVQLSVWVASGVACWAGNIAQIVGRGIMTGLGSLRGRRVGDNPAGAAGGSVTGALQMVVTTR</sequence>
<keyword evidence="1" id="KW-0472">Membrane</keyword>
<feature type="transmembrane region" description="Helical" evidence="1">
    <location>
        <begin position="182"/>
        <end position="200"/>
    </location>
</feature>
<dbReference type="HOGENOM" id="CLU_1059843_0_0_1"/>
<proteinExistence type="predicted"/>